<name>A0A0J1B931_RHOIS</name>
<evidence type="ECO:0000259" key="1">
    <source>
        <dbReference type="Pfam" id="PF07728"/>
    </source>
</evidence>
<comment type="caution">
    <text evidence="2">The sequence shown here is derived from an EMBL/GenBank/DDBJ whole genome shotgun (WGS) entry which is preliminary data.</text>
</comment>
<keyword evidence="3" id="KW-1185">Reference proteome</keyword>
<sequence length="364" mass="40608">MAVRVDVHELIQLLEITPPDQNIMLVGKHGIGKSQIIAEHFLSRGMKVVPFFLGQMSDPGDLIGLLHKDETTGRSEFLPPFWWPVDDEPVVLFLDELNRARPEILQSVMELALNKTLAGKRLPAGSVIISAVNEGDEYQLTDLDPALVSRFNLYQFAPTVDDWLLWADQHKVDGRVTGFVQQQPQYLDGEGIAPAAQDVDSMSGLVKTPDRRGWARVSAILCGVDTIEPVHVKLIAGVVGSPAAMAFRRSLASRLPVTPDQVLLQFTKHRKAIEKMALGELLMLNEQLLVHLVGDPYSEVDRTKALKGMLGYLKLLRKRKLDEAVAHLVSMTDQPKYEPAMEFFAESMELTTLLTQYVEGIRIQ</sequence>
<dbReference type="Pfam" id="PF07728">
    <property type="entry name" value="AAA_5"/>
    <property type="match status" value="1"/>
</dbReference>
<reference evidence="2" key="1">
    <citation type="submission" date="2015-05" db="EMBL/GenBank/DDBJ databases">
        <title>Permanent draft genome of Rhodopirellula islandicus K833.</title>
        <authorList>
            <person name="Kizina J."/>
            <person name="Richter M."/>
            <person name="Glockner F.O."/>
            <person name="Harder J."/>
        </authorList>
    </citation>
    <scope>NUCLEOTIDE SEQUENCE [LARGE SCALE GENOMIC DNA]</scope>
    <source>
        <strain evidence="2">K833</strain>
    </source>
</reference>
<dbReference type="GO" id="GO:0016887">
    <property type="term" value="F:ATP hydrolysis activity"/>
    <property type="evidence" value="ECO:0007669"/>
    <property type="project" value="InterPro"/>
</dbReference>
<dbReference type="PATRIC" id="fig|595434.4.peg.4312"/>
<dbReference type="RefSeq" id="WP_047815781.1">
    <property type="nucleotide sequence ID" value="NZ_LECT01000038.1"/>
</dbReference>
<protein>
    <recommendedName>
        <fullName evidence="1">ATPase dynein-related AAA domain-containing protein</fullName>
    </recommendedName>
</protein>
<dbReference type="EMBL" id="LECT01000038">
    <property type="protein sequence ID" value="KLU03227.1"/>
    <property type="molecule type" value="Genomic_DNA"/>
</dbReference>
<dbReference type="OrthoDB" id="9808317at2"/>
<dbReference type="CDD" id="cd00009">
    <property type="entry name" value="AAA"/>
    <property type="match status" value="1"/>
</dbReference>
<dbReference type="SUPFAM" id="SSF52540">
    <property type="entry name" value="P-loop containing nucleoside triphosphate hydrolases"/>
    <property type="match status" value="1"/>
</dbReference>
<dbReference type="GO" id="GO:0005524">
    <property type="term" value="F:ATP binding"/>
    <property type="evidence" value="ECO:0007669"/>
    <property type="project" value="InterPro"/>
</dbReference>
<organism evidence="2 3">
    <name type="scientific">Rhodopirellula islandica</name>
    <dbReference type="NCBI Taxonomy" id="595434"/>
    <lineage>
        <taxon>Bacteria</taxon>
        <taxon>Pseudomonadati</taxon>
        <taxon>Planctomycetota</taxon>
        <taxon>Planctomycetia</taxon>
        <taxon>Pirellulales</taxon>
        <taxon>Pirellulaceae</taxon>
        <taxon>Rhodopirellula</taxon>
    </lineage>
</organism>
<gene>
    <name evidence="2" type="ORF">RISK_004539</name>
</gene>
<dbReference type="InterPro" id="IPR011704">
    <property type="entry name" value="ATPase_dyneun-rel_AAA"/>
</dbReference>
<dbReference type="AlphaFoldDB" id="A0A0J1B931"/>
<accession>A0A0J1B931</accession>
<dbReference type="Gene3D" id="3.40.50.300">
    <property type="entry name" value="P-loop containing nucleotide triphosphate hydrolases"/>
    <property type="match status" value="1"/>
</dbReference>
<evidence type="ECO:0000313" key="3">
    <source>
        <dbReference type="Proteomes" id="UP000036367"/>
    </source>
</evidence>
<feature type="domain" description="ATPase dynein-related AAA" evidence="1">
    <location>
        <begin position="22"/>
        <end position="151"/>
    </location>
</feature>
<evidence type="ECO:0000313" key="2">
    <source>
        <dbReference type="EMBL" id="KLU03227.1"/>
    </source>
</evidence>
<proteinExistence type="predicted"/>
<dbReference type="Proteomes" id="UP000036367">
    <property type="component" value="Unassembled WGS sequence"/>
</dbReference>
<dbReference type="STRING" id="595434.RISK_004539"/>
<dbReference type="InterPro" id="IPR027417">
    <property type="entry name" value="P-loop_NTPase"/>
</dbReference>